<dbReference type="InterPro" id="IPR027417">
    <property type="entry name" value="P-loop_NTPase"/>
</dbReference>
<dbReference type="EMBL" id="JALJYF010000001">
    <property type="protein sequence ID" value="MCP1727440.1"/>
    <property type="molecule type" value="Genomic_DNA"/>
</dbReference>
<organism evidence="4 5">
    <name type="scientific">Natronospira proteinivora</name>
    <dbReference type="NCBI Taxonomy" id="1807133"/>
    <lineage>
        <taxon>Bacteria</taxon>
        <taxon>Pseudomonadati</taxon>
        <taxon>Pseudomonadota</taxon>
        <taxon>Gammaproteobacteria</taxon>
        <taxon>Natronospirales</taxon>
        <taxon>Natronospiraceae</taxon>
        <taxon>Natronospira</taxon>
    </lineage>
</organism>
<dbReference type="InterPro" id="IPR003593">
    <property type="entry name" value="AAA+_ATPase"/>
</dbReference>
<sequence>MPENSALANPQHPAVSLLNLQCRRGGRTLFHIREWTLPRGEHGLLRGPSGSGKTTLLHAIAGLDQAEDGLLATLGEPLPRRSARFRDRFRAHHLGLIFQDFHLLEGLRVEDNLQLAAWLGGQSRKGEASRAMLERLGLAHLARCYPHTLSQGEKQRVAIGRALINEPDLILADEPTSALDDANSHNVIELLLSEAARLGASLLVATHDNRIAAGFEHELSLNEPS</sequence>
<comment type="caution">
    <text evidence="4">The sequence shown here is derived from an EMBL/GenBank/DDBJ whole genome shotgun (WGS) entry which is preliminary data.</text>
</comment>
<dbReference type="SUPFAM" id="SSF52540">
    <property type="entry name" value="P-loop containing nucleoside triphosphate hydrolases"/>
    <property type="match status" value="1"/>
</dbReference>
<dbReference type="PROSITE" id="PS00211">
    <property type="entry name" value="ABC_TRANSPORTER_1"/>
    <property type="match status" value="1"/>
</dbReference>
<dbReference type="PROSITE" id="PS50893">
    <property type="entry name" value="ABC_TRANSPORTER_2"/>
    <property type="match status" value="1"/>
</dbReference>
<dbReference type="PANTHER" id="PTHR24220:SF611">
    <property type="entry name" value="ATP-BINDING COMPONENT OF ABC TRANSPORTER-RELATED"/>
    <property type="match status" value="1"/>
</dbReference>
<keyword evidence="1" id="KW-0547">Nucleotide-binding</keyword>
<proteinExistence type="predicted"/>
<protein>
    <submittedName>
        <fullName evidence="4">ABC transport system ATP-binding protein</fullName>
    </submittedName>
</protein>
<gene>
    <name evidence="4" type="ORF">J2T60_001405</name>
</gene>
<dbReference type="GO" id="GO:0005524">
    <property type="term" value="F:ATP binding"/>
    <property type="evidence" value="ECO:0007669"/>
    <property type="project" value="UniProtKB-KW"/>
</dbReference>
<keyword evidence="2 4" id="KW-0067">ATP-binding</keyword>
<dbReference type="InterPro" id="IPR015854">
    <property type="entry name" value="ABC_transpr_LolD-like"/>
</dbReference>
<dbReference type="InterPro" id="IPR017871">
    <property type="entry name" value="ABC_transporter-like_CS"/>
</dbReference>
<dbReference type="InterPro" id="IPR003439">
    <property type="entry name" value="ABC_transporter-like_ATP-bd"/>
</dbReference>
<feature type="domain" description="ABC transporter" evidence="3">
    <location>
        <begin position="15"/>
        <end position="225"/>
    </location>
</feature>
<evidence type="ECO:0000256" key="1">
    <source>
        <dbReference type="ARBA" id="ARBA00022741"/>
    </source>
</evidence>
<dbReference type="PANTHER" id="PTHR24220">
    <property type="entry name" value="IMPORT ATP-BINDING PROTEIN"/>
    <property type="match status" value="1"/>
</dbReference>
<dbReference type="Proteomes" id="UP001523550">
    <property type="component" value="Unassembled WGS sequence"/>
</dbReference>
<evidence type="ECO:0000313" key="4">
    <source>
        <dbReference type="EMBL" id="MCP1727440.1"/>
    </source>
</evidence>
<reference evidence="4 5" key="1">
    <citation type="submission" date="2022-03" db="EMBL/GenBank/DDBJ databases">
        <title>Genomic Encyclopedia of Type Strains, Phase III (KMG-III): the genomes of soil and plant-associated and newly described type strains.</title>
        <authorList>
            <person name="Whitman W."/>
        </authorList>
    </citation>
    <scope>NUCLEOTIDE SEQUENCE [LARGE SCALE GENOMIC DNA]</scope>
    <source>
        <strain evidence="4 5">BSker1</strain>
    </source>
</reference>
<dbReference type="Gene3D" id="3.40.50.300">
    <property type="entry name" value="P-loop containing nucleotide triphosphate hydrolases"/>
    <property type="match status" value="1"/>
</dbReference>
<evidence type="ECO:0000313" key="5">
    <source>
        <dbReference type="Proteomes" id="UP001523550"/>
    </source>
</evidence>
<keyword evidence="5" id="KW-1185">Reference proteome</keyword>
<evidence type="ECO:0000259" key="3">
    <source>
        <dbReference type="PROSITE" id="PS50893"/>
    </source>
</evidence>
<name>A0ABT1G823_9GAMM</name>
<dbReference type="RefSeq" id="WP_253447383.1">
    <property type="nucleotide sequence ID" value="NZ_JALJYF010000001.1"/>
</dbReference>
<dbReference type="SMART" id="SM00382">
    <property type="entry name" value="AAA"/>
    <property type="match status" value="1"/>
</dbReference>
<evidence type="ECO:0000256" key="2">
    <source>
        <dbReference type="ARBA" id="ARBA00022840"/>
    </source>
</evidence>
<accession>A0ABT1G823</accession>
<dbReference type="Pfam" id="PF00005">
    <property type="entry name" value="ABC_tran"/>
    <property type="match status" value="1"/>
</dbReference>